<proteinExistence type="predicted"/>
<gene>
    <name evidence="2" type="ORF">GCK32_004830</name>
</gene>
<reference evidence="2 3" key="1">
    <citation type="submission" date="2019-10" db="EMBL/GenBank/DDBJ databases">
        <title>Assembly and Annotation for the nematode Trichostrongylus colubriformis.</title>
        <authorList>
            <person name="Martin J."/>
        </authorList>
    </citation>
    <scope>NUCLEOTIDE SEQUENCE [LARGE SCALE GENOMIC DNA]</scope>
    <source>
        <strain evidence="2">G859</strain>
        <tissue evidence="2">Whole worm</tissue>
    </source>
</reference>
<organism evidence="2 3">
    <name type="scientific">Trichostrongylus colubriformis</name>
    <name type="common">Black scour worm</name>
    <dbReference type="NCBI Taxonomy" id="6319"/>
    <lineage>
        <taxon>Eukaryota</taxon>
        <taxon>Metazoa</taxon>
        <taxon>Ecdysozoa</taxon>
        <taxon>Nematoda</taxon>
        <taxon>Chromadorea</taxon>
        <taxon>Rhabditida</taxon>
        <taxon>Rhabditina</taxon>
        <taxon>Rhabditomorpha</taxon>
        <taxon>Strongyloidea</taxon>
        <taxon>Trichostrongylidae</taxon>
        <taxon>Trichostrongylus</taxon>
    </lineage>
</organism>
<keyword evidence="3" id="KW-1185">Reference proteome</keyword>
<evidence type="ECO:0000256" key="1">
    <source>
        <dbReference type="SAM" id="MobiDB-lite"/>
    </source>
</evidence>
<protein>
    <submittedName>
        <fullName evidence="2">Uncharacterized protein</fullName>
    </submittedName>
</protein>
<evidence type="ECO:0000313" key="2">
    <source>
        <dbReference type="EMBL" id="KAK5980855.1"/>
    </source>
</evidence>
<comment type="caution">
    <text evidence="2">The sequence shown here is derived from an EMBL/GenBank/DDBJ whole genome shotgun (WGS) entry which is preliminary data.</text>
</comment>
<feature type="non-terminal residue" evidence="2">
    <location>
        <position position="80"/>
    </location>
</feature>
<feature type="compositionally biased region" description="Basic and acidic residues" evidence="1">
    <location>
        <begin position="52"/>
        <end position="68"/>
    </location>
</feature>
<feature type="region of interest" description="Disordered" evidence="1">
    <location>
        <begin position="31"/>
        <end position="80"/>
    </location>
</feature>
<dbReference type="EMBL" id="WIXE01006925">
    <property type="protein sequence ID" value="KAK5980855.1"/>
    <property type="molecule type" value="Genomic_DNA"/>
</dbReference>
<feature type="non-terminal residue" evidence="2">
    <location>
        <position position="1"/>
    </location>
</feature>
<accession>A0AAN8FS54</accession>
<feature type="compositionally biased region" description="Polar residues" evidence="1">
    <location>
        <begin position="31"/>
        <end position="41"/>
    </location>
</feature>
<dbReference type="AlphaFoldDB" id="A0AAN8FS54"/>
<dbReference type="Proteomes" id="UP001331761">
    <property type="component" value="Unassembled WGS sequence"/>
</dbReference>
<evidence type="ECO:0000313" key="3">
    <source>
        <dbReference type="Proteomes" id="UP001331761"/>
    </source>
</evidence>
<sequence length="80" mass="8602">IVELADPEISKNAFERTLLMEERTMVLKQMQESRSGGNNSAGVREVSPLVTAERKVSATVRKSGESKGDTNMGPGNEGHG</sequence>
<name>A0AAN8FS54_TRICO</name>